<dbReference type="EMBL" id="RDQH01000328">
    <property type="protein sequence ID" value="RXI04981.1"/>
    <property type="molecule type" value="Genomic_DNA"/>
</dbReference>
<dbReference type="InterPro" id="IPR035669">
    <property type="entry name" value="SGNH_plant_lipase-like"/>
</dbReference>
<reference evidence="6 7" key="1">
    <citation type="submission" date="2018-10" db="EMBL/GenBank/DDBJ databases">
        <title>A high-quality apple genome assembly.</title>
        <authorList>
            <person name="Hu J."/>
        </authorList>
    </citation>
    <scope>NUCLEOTIDE SEQUENCE [LARGE SCALE GENOMIC DNA]</scope>
    <source>
        <strain evidence="7">cv. HFTH1</strain>
        <tissue evidence="6">Young leaf</tissue>
    </source>
</reference>
<organism evidence="6 7">
    <name type="scientific">Malus domestica</name>
    <name type="common">Apple</name>
    <name type="synonym">Pyrus malus</name>
    <dbReference type="NCBI Taxonomy" id="3750"/>
    <lineage>
        <taxon>Eukaryota</taxon>
        <taxon>Viridiplantae</taxon>
        <taxon>Streptophyta</taxon>
        <taxon>Embryophyta</taxon>
        <taxon>Tracheophyta</taxon>
        <taxon>Spermatophyta</taxon>
        <taxon>Magnoliopsida</taxon>
        <taxon>eudicotyledons</taxon>
        <taxon>Gunneridae</taxon>
        <taxon>Pentapetalae</taxon>
        <taxon>rosids</taxon>
        <taxon>fabids</taxon>
        <taxon>Rosales</taxon>
        <taxon>Rosaceae</taxon>
        <taxon>Amygdaloideae</taxon>
        <taxon>Maleae</taxon>
        <taxon>Malus</taxon>
    </lineage>
</organism>
<dbReference type="PANTHER" id="PTHR46020:SF4">
    <property type="entry name" value="OS04G0650200 PROTEIN"/>
    <property type="match status" value="1"/>
</dbReference>
<accession>A0A498KC34</accession>
<dbReference type="InterPro" id="IPR054059">
    <property type="entry name" value="MORF/ORRM1/DAG-like_MORF"/>
</dbReference>
<keyword evidence="7" id="KW-1185">Reference proteome</keyword>
<evidence type="ECO:0000313" key="6">
    <source>
        <dbReference type="EMBL" id="RXI04981.1"/>
    </source>
</evidence>
<dbReference type="AlphaFoldDB" id="A0A498KC34"/>
<comment type="caution">
    <text evidence="6">The sequence shown here is derived from an EMBL/GenBank/DDBJ whole genome shotgun (WGS) entry which is preliminary data.</text>
</comment>
<dbReference type="GO" id="GO:0016788">
    <property type="term" value="F:hydrolase activity, acting on ester bonds"/>
    <property type="evidence" value="ECO:0007669"/>
    <property type="project" value="InterPro"/>
</dbReference>
<dbReference type="InterPro" id="IPR035979">
    <property type="entry name" value="RBD_domain_sf"/>
</dbReference>
<evidence type="ECO:0000256" key="2">
    <source>
        <dbReference type="ARBA" id="ARBA00022801"/>
    </source>
</evidence>
<evidence type="ECO:0000256" key="1">
    <source>
        <dbReference type="ARBA" id="ARBA00008668"/>
    </source>
</evidence>
<dbReference type="InterPro" id="IPR001087">
    <property type="entry name" value="GDSL"/>
</dbReference>
<evidence type="ECO:0000313" key="7">
    <source>
        <dbReference type="Proteomes" id="UP000290289"/>
    </source>
</evidence>
<keyword evidence="3" id="KW-0442">Lipid degradation</keyword>
<proteinExistence type="inferred from homology"/>
<dbReference type="PANTHER" id="PTHR46020">
    <property type="entry name" value="OSJNBB0059K02.9 PROTEIN"/>
    <property type="match status" value="1"/>
</dbReference>
<name>A0A498KC34_MALDO</name>
<dbReference type="InterPro" id="IPR037045">
    <property type="entry name" value="S8pro/Inhibitor_I9_sf"/>
</dbReference>
<dbReference type="InterPro" id="IPR036514">
    <property type="entry name" value="SGNH_hydro_sf"/>
</dbReference>
<comment type="similarity">
    <text evidence="1">Belongs to the 'GDSL' lipolytic enzyme family.</text>
</comment>
<feature type="domain" description="MORF/ORRM1/DAG-like MORF" evidence="5">
    <location>
        <begin position="86"/>
        <end position="177"/>
    </location>
</feature>
<dbReference type="GO" id="GO:0016042">
    <property type="term" value="P:lipid catabolic process"/>
    <property type="evidence" value="ECO:0007669"/>
    <property type="project" value="UniProtKB-KW"/>
</dbReference>
<dbReference type="SUPFAM" id="SSF54928">
    <property type="entry name" value="RNA-binding domain, RBD"/>
    <property type="match status" value="1"/>
</dbReference>
<dbReference type="Pfam" id="PF21864">
    <property type="entry name" value="MORF_dom"/>
    <property type="match status" value="2"/>
</dbReference>
<dbReference type="SUPFAM" id="SSF52266">
    <property type="entry name" value="SGNH hydrolase"/>
    <property type="match status" value="1"/>
</dbReference>
<evidence type="ECO:0000256" key="3">
    <source>
        <dbReference type="ARBA" id="ARBA00022963"/>
    </source>
</evidence>
<evidence type="ECO:0000256" key="4">
    <source>
        <dbReference type="ARBA" id="ARBA00023098"/>
    </source>
</evidence>
<dbReference type="STRING" id="3750.A0A498KC34"/>
<dbReference type="GO" id="GO:0003676">
    <property type="term" value="F:nucleic acid binding"/>
    <property type="evidence" value="ECO:0007669"/>
    <property type="project" value="InterPro"/>
</dbReference>
<keyword evidence="4" id="KW-0443">Lipid metabolism</keyword>
<dbReference type="Gene3D" id="3.30.70.80">
    <property type="entry name" value="Peptidase S8 propeptide/proteinase inhibitor I9"/>
    <property type="match status" value="2"/>
</dbReference>
<dbReference type="Gene3D" id="3.40.50.1110">
    <property type="entry name" value="SGNH hydrolase"/>
    <property type="match status" value="1"/>
</dbReference>
<sequence length="684" mass="75336">MESLCPPAGVIASTRLSFKPPKTQSQTPTPNLRFPFSPTLNNPFNFSSFSFTSCPCFSVKTSCAASTSATASPSTSLPSSSASSDNRHWVVLMEAPPQGAAISRQLVIEYYVETLRTVLGNEKDAQMCIYDASWDTHFGFCCDIDEETSCKLARLPGVLLVKPDPDYVSQKKDYSPPNVKSSNMSSSRSGSALLFPLLNTKRWLVRMDKPSIGVVTKAQMVDYYAQILTKVLGNEKDAQMCIYHVSWQSNFGFCCELDEECAQEVAGVPGVLSVEPDKNWESENKDYGGSYLQNSTNLSTSGATSETAPTKTKKLFVTGLSFYTSEKTLRAAFEGYGELVEVAEVLAAHHHRHHHHRRRNDGSMKFFVLGDSYVDTGNIRKSVSPSWKEPYGITFPGKPAGRFSDGRVLTDYLAEYLGLRPPVPYALRKEANISEVEKGMNFAYGGTGVFDTLVSEPNLTTQIDLFQQLVEQEKLYAKGDLIKSSIALVSVAGNDYATHMVKTGNGSEDLAEFTKSVVKQIAVDLRRIRDLGVPKIAVTAVEPMGCIPRLTSLLSYQNCSESLNLASVFHNQVLRQNVEQLNKESNNSAFVILDLYDAFSSAINPQKDRQGNTTFQIDEPLKPCCVGVSSEYSCGSVDGSTGAKKYSICSHPERSFFWDTVHPSQNGWHAVYSSLKSSLHQLYS</sequence>
<feature type="domain" description="MORF/ORRM1/DAG-like MORF" evidence="5">
    <location>
        <begin position="201"/>
        <end position="290"/>
    </location>
</feature>
<dbReference type="Pfam" id="PF00657">
    <property type="entry name" value="Lipase_GDSL"/>
    <property type="match status" value="1"/>
</dbReference>
<dbReference type="CDD" id="cd01837">
    <property type="entry name" value="SGNH_plant_lipase_like"/>
    <property type="match status" value="1"/>
</dbReference>
<dbReference type="Proteomes" id="UP000290289">
    <property type="component" value="Chromosome 2"/>
</dbReference>
<evidence type="ECO:0000259" key="5">
    <source>
        <dbReference type="Pfam" id="PF21864"/>
    </source>
</evidence>
<keyword evidence="2" id="KW-0378">Hydrolase</keyword>
<protein>
    <recommendedName>
        <fullName evidence="5">MORF/ORRM1/DAG-like MORF domain-containing protein</fullName>
    </recommendedName>
</protein>
<gene>
    <name evidence="6" type="ORF">DVH24_006238</name>
</gene>